<keyword evidence="4" id="KW-1185">Reference proteome</keyword>
<evidence type="ECO:0000256" key="1">
    <source>
        <dbReference type="SAM" id="MobiDB-lite"/>
    </source>
</evidence>
<dbReference type="AlphaFoldDB" id="A0A934RMP0"/>
<accession>A0A934RMP0</accession>
<dbReference type="Proteomes" id="UP000604083">
    <property type="component" value="Unassembled WGS sequence"/>
</dbReference>
<dbReference type="CDD" id="cd00761">
    <property type="entry name" value="Glyco_tranf_GTA_type"/>
    <property type="match status" value="1"/>
</dbReference>
<protein>
    <submittedName>
        <fullName evidence="3">Glycosyltransferase</fullName>
    </submittedName>
</protein>
<dbReference type="InterPro" id="IPR029044">
    <property type="entry name" value="Nucleotide-diphossugar_trans"/>
</dbReference>
<evidence type="ECO:0000313" key="4">
    <source>
        <dbReference type="Proteomes" id="UP000604083"/>
    </source>
</evidence>
<dbReference type="InterPro" id="IPR017853">
    <property type="entry name" value="GH"/>
</dbReference>
<name>A0A934RMP0_9BACT</name>
<sequence length="715" mass="81000">MSLSIHGRWFRHKGRETFLRVVTYGPFPPKSQLKDTEELARIAGAGFNAVRLYEAPTREFLDLATRHRLLVIVTLPWHWDSLFTENDETLRLARQQWSLFLRRQGDHPALAACLIANEIRPDLARFMGPRRVRAALEELIDHCRAIAPHLLYAYANFPTTEYLEPRNADFTAFNIYLEEEDSLERYLQRLHNIAGDRPLLLTEFGLNTQGAHPGEEEKQEDRQRELLLAAYRLAREEACAGFTVYAWSDQWFNNQQVITDWSFGLTRRDGSAKPALAALTQAFSKQAPPPSPPPFLFSIAICTRNGGHRLRENLPHFENLSDENFELLIVDDGSTDDTFLTANTFLKNSKLASRVLAQAPSGLSAARNLAAREARGEWIVYIDDDARPHPQWLHYLRQAIARNPAARAAGGPNLPPPPRGWQNAIVTACLGNVSHILFTDTTAEHLPGCNLALHRKTLLELGGFDEQFHAAGDDVDICWRLLDNSFQLAFHPGACVFHDRRATFAGFLRQQRGYGEAEGLLYQKHPERFGVAGIRWEGFIYSGAPLTVASGAIIYHGPMGEAPYQMLALRQQPLRPLPGSYNCSLNRFTVRILEQLAQLQRKQTRKRFRGPNAQWRPAGEADDKGELTTRRDFSLPSGATRESLLHRLQEEGWTISHDTSHADLERGPYRLLLAVTPGRRDYHQLHLRLLHPPVPVDEILAQLTASLEKPLQKNL</sequence>
<dbReference type="RefSeq" id="WP_200391644.1">
    <property type="nucleotide sequence ID" value="NZ_JAENIO010000019.1"/>
</dbReference>
<organism evidence="3 4">
    <name type="scientific">Roseibacillus ishigakijimensis</name>
    <dbReference type="NCBI Taxonomy" id="454146"/>
    <lineage>
        <taxon>Bacteria</taxon>
        <taxon>Pseudomonadati</taxon>
        <taxon>Verrucomicrobiota</taxon>
        <taxon>Verrucomicrobiia</taxon>
        <taxon>Verrucomicrobiales</taxon>
        <taxon>Verrucomicrobiaceae</taxon>
        <taxon>Roseibacillus</taxon>
    </lineage>
</organism>
<dbReference type="EMBL" id="JAENIO010000019">
    <property type="protein sequence ID" value="MBK1834209.1"/>
    <property type="molecule type" value="Genomic_DNA"/>
</dbReference>
<dbReference type="Pfam" id="PF00535">
    <property type="entry name" value="Glycos_transf_2"/>
    <property type="match status" value="1"/>
</dbReference>
<dbReference type="SUPFAM" id="SSF51445">
    <property type="entry name" value="(Trans)glycosidases"/>
    <property type="match status" value="1"/>
</dbReference>
<dbReference type="PANTHER" id="PTHR43685:SF3">
    <property type="entry name" value="SLR2126 PROTEIN"/>
    <property type="match status" value="1"/>
</dbReference>
<proteinExistence type="predicted"/>
<comment type="caution">
    <text evidence="3">The sequence shown here is derived from an EMBL/GenBank/DDBJ whole genome shotgun (WGS) entry which is preliminary data.</text>
</comment>
<dbReference type="Gene3D" id="3.20.20.80">
    <property type="entry name" value="Glycosidases"/>
    <property type="match status" value="1"/>
</dbReference>
<dbReference type="PANTHER" id="PTHR43685">
    <property type="entry name" value="GLYCOSYLTRANSFERASE"/>
    <property type="match status" value="1"/>
</dbReference>
<reference evidence="3" key="1">
    <citation type="submission" date="2021-01" db="EMBL/GenBank/DDBJ databases">
        <title>Modified the classification status of verrucomicrobia.</title>
        <authorList>
            <person name="Feng X."/>
        </authorList>
    </citation>
    <scope>NUCLEOTIDE SEQUENCE</scope>
    <source>
        <strain evidence="3">KCTC 12986</strain>
    </source>
</reference>
<dbReference type="InterPro" id="IPR001173">
    <property type="entry name" value="Glyco_trans_2-like"/>
</dbReference>
<dbReference type="Gene3D" id="3.90.550.10">
    <property type="entry name" value="Spore Coat Polysaccharide Biosynthesis Protein SpsA, Chain A"/>
    <property type="match status" value="1"/>
</dbReference>
<evidence type="ECO:0000259" key="2">
    <source>
        <dbReference type="Pfam" id="PF00535"/>
    </source>
</evidence>
<feature type="region of interest" description="Disordered" evidence="1">
    <location>
        <begin position="603"/>
        <end position="633"/>
    </location>
</feature>
<dbReference type="InterPro" id="IPR050834">
    <property type="entry name" value="Glycosyltransf_2"/>
</dbReference>
<evidence type="ECO:0000313" key="3">
    <source>
        <dbReference type="EMBL" id="MBK1834209.1"/>
    </source>
</evidence>
<feature type="compositionally biased region" description="Basic and acidic residues" evidence="1">
    <location>
        <begin position="619"/>
        <end position="633"/>
    </location>
</feature>
<gene>
    <name evidence="3" type="ORF">JIN78_09060</name>
</gene>
<feature type="domain" description="Glycosyltransferase 2-like" evidence="2">
    <location>
        <begin position="298"/>
        <end position="410"/>
    </location>
</feature>
<dbReference type="SUPFAM" id="SSF53448">
    <property type="entry name" value="Nucleotide-diphospho-sugar transferases"/>
    <property type="match status" value="1"/>
</dbReference>